<sequence>MRSLTRRSAMRQLVIDILLKLAKMDVDAKELTAQIEAQSLLVAALLVQAKQDNALTISETVQDAIVTASRSSSEFMQSDIDLLLTHINRLLAVAKYVEVRGKMAQEE</sequence>
<proteinExistence type="predicted"/>
<evidence type="ECO:0000256" key="3">
    <source>
        <dbReference type="ARBA" id="ARBA00023054"/>
    </source>
</evidence>
<dbReference type="AlphaFoldDB" id="A0A0H3KX70"/>
<evidence type="ECO:0000256" key="2">
    <source>
        <dbReference type="ARBA" id="ARBA00023016"/>
    </source>
</evidence>
<keyword evidence="2" id="KW-0346">Stress response</keyword>
<reference evidence="5" key="1">
    <citation type="journal article" date="2012" name="Appl. Microbiol. Biotechnol.">
        <title>The complete genome sequence of Pantoea ananatis AJ13355, an organism with great biotechnological potential.</title>
        <authorList>
            <person name="Hara Y."/>
            <person name="Kadotani N."/>
            <person name="Izui H."/>
            <person name="Katashkina J.I."/>
            <person name="Kuvaeva T.M."/>
            <person name="Andreeva I.G."/>
            <person name="Golubeva L.I."/>
            <person name="Malko D.B."/>
            <person name="Makeev V.J."/>
            <person name="Mashko S.V."/>
            <person name="Kozlov Y.I."/>
        </authorList>
    </citation>
    <scope>NUCLEOTIDE SEQUENCE [LARGE SCALE GENOMIC DNA]</scope>
    <source>
        <strain evidence="5">AJ13355</strain>
    </source>
</reference>
<keyword evidence="1" id="KW-0963">Cytoplasm</keyword>
<evidence type="ECO:0000313" key="5">
    <source>
        <dbReference type="Proteomes" id="UP000006690"/>
    </source>
</evidence>
<dbReference type="InterPro" id="IPR019732">
    <property type="entry name" value="SigmaS_Anti-adapt_IraP"/>
</dbReference>
<dbReference type="KEGG" id="paj:PAJ_1603"/>
<accession>A0A0H3KX70</accession>
<dbReference type="Pfam" id="PF10796">
    <property type="entry name" value="Anti-adapt_IraP"/>
    <property type="match status" value="1"/>
</dbReference>
<organism evidence="4 5">
    <name type="scientific">Pantoea ananatis (strain AJ13355)</name>
    <dbReference type="NCBI Taxonomy" id="932677"/>
    <lineage>
        <taxon>Bacteria</taxon>
        <taxon>Pseudomonadati</taxon>
        <taxon>Pseudomonadota</taxon>
        <taxon>Gammaproteobacteria</taxon>
        <taxon>Enterobacterales</taxon>
        <taxon>Erwiniaceae</taxon>
        <taxon>Pantoea</taxon>
    </lineage>
</organism>
<dbReference type="eggNOG" id="ENOG50340RX">
    <property type="taxonomic scope" value="Bacteria"/>
</dbReference>
<name>A0A0H3KX70_PANAA</name>
<gene>
    <name evidence="4" type="primary">yaiB</name>
    <name evidence="4" type="ordered locus">PAJ_1603</name>
</gene>
<dbReference type="GO" id="GO:0005737">
    <property type="term" value="C:cytoplasm"/>
    <property type="evidence" value="ECO:0007669"/>
    <property type="project" value="InterPro"/>
</dbReference>
<evidence type="ECO:0008006" key="6">
    <source>
        <dbReference type="Google" id="ProtNLM"/>
    </source>
</evidence>
<dbReference type="PATRIC" id="fig|932677.3.peg.1869"/>
<evidence type="ECO:0000313" key="4">
    <source>
        <dbReference type="EMBL" id="BAK11683.1"/>
    </source>
</evidence>
<evidence type="ECO:0000256" key="1">
    <source>
        <dbReference type="ARBA" id="ARBA00022490"/>
    </source>
</evidence>
<dbReference type="EMBL" id="AP012032">
    <property type="protein sequence ID" value="BAK11683.1"/>
    <property type="molecule type" value="Genomic_DNA"/>
</dbReference>
<dbReference type="HOGENOM" id="CLU_157118_0_0_6"/>
<protein>
    <recommendedName>
        <fullName evidence="6">Anti-adapter protein IraP</fullName>
    </recommendedName>
</protein>
<keyword evidence="3" id="KW-0175">Coiled coil</keyword>
<dbReference type="NCBIfam" id="NF007598">
    <property type="entry name" value="PRK10244.1"/>
    <property type="match status" value="1"/>
</dbReference>
<dbReference type="Proteomes" id="UP000006690">
    <property type="component" value="Chromosome"/>
</dbReference>